<dbReference type="InterPro" id="IPR043502">
    <property type="entry name" value="DNA/RNA_pol_sf"/>
</dbReference>
<evidence type="ECO:0000313" key="1">
    <source>
        <dbReference type="EMBL" id="OWZ15751.1"/>
    </source>
</evidence>
<dbReference type="EMBL" id="NBNE01001061">
    <property type="protein sequence ID" value="OWZ15751.1"/>
    <property type="molecule type" value="Genomic_DNA"/>
</dbReference>
<dbReference type="AlphaFoldDB" id="A0A225WDF2"/>
<protein>
    <recommendedName>
        <fullName evidence="3">Integrase zinc-binding domain-containing protein</fullName>
    </recommendedName>
</protein>
<dbReference type="OrthoDB" id="123893at2759"/>
<gene>
    <name evidence="1" type="ORF">PHMEG_00010553</name>
</gene>
<evidence type="ECO:0000313" key="2">
    <source>
        <dbReference type="Proteomes" id="UP000198211"/>
    </source>
</evidence>
<accession>A0A225WDF2</accession>
<name>A0A225WDF2_9STRA</name>
<organism evidence="1 2">
    <name type="scientific">Phytophthora megakarya</name>
    <dbReference type="NCBI Taxonomy" id="4795"/>
    <lineage>
        <taxon>Eukaryota</taxon>
        <taxon>Sar</taxon>
        <taxon>Stramenopiles</taxon>
        <taxon>Oomycota</taxon>
        <taxon>Peronosporomycetes</taxon>
        <taxon>Peronosporales</taxon>
        <taxon>Peronosporaceae</taxon>
        <taxon>Phytophthora</taxon>
    </lineage>
</organism>
<comment type="caution">
    <text evidence="1">The sequence shown here is derived from an EMBL/GenBank/DDBJ whole genome shotgun (WGS) entry which is preliminary data.</text>
</comment>
<evidence type="ECO:0008006" key="3">
    <source>
        <dbReference type="Google" id="ProtNLM"/>
    </source>
</evidence>
<dbReference type="SUPFAM" id="SSF56672">
    <property type="entry name" value="DNA/RNA polymerases"/>
    <property type="match status" value="1"/>
</dbReference>
<dbReference type="InterPro" id="IPR043128">
    <property type="entry name" value="Rev_trsase/Diguanyl_cyclase"/>
</dbReference>
<dbReference type="Proteomes" id="UP000198211">
    <property type="component" value="Unassembled WGS sequence"/>
</dbReference>
<sequence length="379" mass="42958">MPVPTTAADLQQFLCASKWIRAGLVDYARVARPFQERLGIALAEDRTGGNRSQLGLTPGEVASFEAVKELLGNSAMLTFPDPTKQLCVLRMGTCSLSSEWVEVWRTHPRATTSSRRSRTQSFTLVIGWSTCYYGHRVQALLLPQENHISFSPRKLLKKHVRGKLLRWSTKLLEYRYTIEHIETRIHSAKRFTRGKLKRSNTTRSVEVVKFRPLDDEAGDWSEQVLHTAPEGASLRDDDLWQVDGRIWVLREATTLTQRLMIVAHCGQNGHCGMHVMFSIGGLSELVRDFCSRCLLCLHVEGGNVIPRPYSETHYTYERNASLHWDFLFLGESFEKSRNALVLKDEATHFVELAACDSATSEVAVSGMLDRHSHFGTRKV</sequence>
<proteinExistence type="predicted"/>
<dbReference type="Gene3D" id="3.30.70.270">
    <property type="match status" value="1"/>
</dbReference>
<keyword evidence="2" id="KW-1185">Reference proteome</keyword>
<reference evidence="2" key="1">
    <citation type="submission" date="2017-03" db="EMBL/GenBank/DDBJ databases">
        <title>Phytopthora megakarya and P. palmivora, two closely related causual agents of cacao black pod achieved similar genome size and gene model numbers by different mechanisms.</title>
        <authorList>
            <person name="Ali S."/>
            <person name="Shao J."/>
            <person name="Larry D.J."/>
            <person name="Kronmiller B."/>
            <person name="Shen D."/>
            <person name="Strem M.D."/>
            <person name="Melnick R.L."/>
            <person name="Guiltinan M.J."/>
            <person name="Tyler B.M."/>
            <person name="Meinhardt L.W."/>
            <person name="Bailey B.A."/>
        </authorList>
    </citation>
    <scope>NUCLEOTIDE SEQUENCE [LARGE SCALE GENOMIC DNA]</scope>
    <source>
        <strain evidence="2">zdho120</strain>
    </source>
</reference>